<keyword evidence="6" id="KW-0805">Transcription regulation</keyword>
<dbReference type="EnsemblMetazoa" id="XM_022803454">
    <property type="protein sequence ID" value="XP_022659189"/>
    <property type="gene ID" value="LOC111249509"/>
</dbReference>
<dbReference type="InterPro" id="IPR019312">
    <property type="entry name" value="CNOT11"/>
</dbReference>
<dbReference type="GO" id="GO:0005634">
    <property type="term" value="C:nucleus"/>
    <property type="evidence" value="ECO:0007669"/>
    <property type="project" value="UniProtKB-SubCell"/>
</dbReference>
<dbReference type="Pfam" id="PF10155">
    <property type="entry name" value="CNOT11"/>
    <property type="match status" value="1"/>
</dbReference>
<dbReference type="PANTHER" id="PTHR15975">
    <property type="entry name" value="CCR4-NOT TRANSCRIPTION COMPLEX SUBUNIT 11"/>
    <property type="match status" value="1"/>
</dbReference>
<evidence type="ECO:0000313" key="10">
    <source>
        <dbReference type="EnsemblMetazoa" id="XP_022659189"/>
    </source>
</evidence>
<sequence length="442" mass="49603">MSADIPNPREVIQLLDVLECTSNFHKLSEEFRLRFPDPKEYFKVCSGLSHLLQGSDLLDGAAQELRAAFLIYDAFREGRPHENPFLSLLIKLLHPSEQGTKAGPGSLARLTPQARWFFSHLLGSPRDSGSTKALLMMTAEEVLAKLPTECDTVCDTSNLQVLLMEQLAELPSVDRIGVSRVIPNPRVDGDLAALDAEAARTLRRDSAVELLSHSDAYGSFTPVFYRIPPPLHLGEDALTWIEPVSEYVDKLKPFWDESMCSSSSAGSETKRLLARALKQALTPNQQTQLLADLKKEPRKIVQLGLTPSRLPDLVENNPTVAVEVLMMQRSDCTHLPEFYSALVNMELSLHSMEVVNQLTTATELPAEFIHQYVSNCIATCETIKDRYMQNRLVRLVCVFLSSLIRNRLIDVRELLIEVQAFCIEFSRIKEAASLFRLLKNVD</sequence>
<dbReference type="Proteomes" id="UP000594260">
    <property type="component" value="Unplaced"/>
</dbReference>
<evidence type="ECO:0000256" key="2">
    <source>
        <dbReference type="ARBA" id="ARBA00004496"/>
    </source>
</evidence>
<dbReference type="GO" id="GO:0031047">
    <property type="term" value="P:regulatory ncRNA-mediated gene silencing"/>
    <property type="evidence" value="ECO:0007669"/>
    <property type="project" value="UniProtKB-KW"/>
</dbReference>
<comment type="similarity">
    <text evidence="3">Belongs to the CNOT11 family.</text>
</comment>
<evidence type="ECO:0000313" key="11">
    <source>
        <dbReference type="Proteomes" id="UP000594260"/>
    </source>
</evidence>
<keyword evidence="7" id="KW-0943">RNA-mediated gene silencing</keyword>
<comment type="subcellular location">
    <subcellularLocation>
        <location evidence="2">Cytoplasm</location>
    </subcellularLocation>
    <subcellularLocation>
        <location evidence="1">Nucleus</location>
    </subcellularLocation>
</comment>
<dbReference type="GeneID" id="111249509"/>
<dbReference type="RefSeq" id="XP_022659189.1">
    <property type="nucleotide sequence ID" value="XM_022803454.1"/>
</dbReference>
<evidence type="ECO:0000256" key="5">
    <source>
        <dbReference type="ARBA" id="ARBA00022490"/>
    </source>
</evidence>
<dbReference type="PANTHER" id="PTHR15975:SF0">
    <property type="entry name" value="CCR4-NOT TRANSCRIPTION COMPLEX SUBUNIT 11"/>
    <property type="match status" value="1"/>
</dbReference>
<evidence type="ECO:0000256" key="7">
    <source>
        <dbReference type="ARBA" id="ARBA00023158"/>
    </source>
</evidence>
<dbReference type="AlphaFoldDB" id="A0A7M7K0S4"/>
<keyword evidence="9" id="KW-0539">Nucleus</keyword>
<evidence type="ECO:0000256" key="3">
    <source>
        <dbReference type="ARBA" id="ARBA00008030"/>
    </source>
</evidence>
<keyword evidence="5" id="KW-0963">Cytoplasm</keyword>
<evidence type="ECO:0000256" key="9">
    <source>
        <dbReference type="ARBA" id="ARBA00023242"/>
    </source>
</evidence>
<dbReference type="OrthoDB" id="10265389at2759"/>
<name>A0A7M7K0S4_VARDE</name>
<dbReference type="GO" id="GO:0030014">
    <property type="term" value="C:CCR4-NOT complex"/>
    <property type="evidence" value="ECO:0007669"/>
    <property type="project" value="InterPro"/>
</dbReference>
<evidence type="ECO:0000256" key="8">
    <source>
        <dbReference type="ARBA" id="ARBA00023163"/>
    </source>
</evidence>
<keyword evidence="8" id="KW-0804">Transcription</keyword>
<organism evidence="10 11">
    <name type="scientific">Varroa destructor</name>
    <name type="common">Honeybee mite</name>
    <dbReference type="NCBI Taxonomy" id="109461"/>
    <lineage>
        <taxon>Eukaryota</taxon>
        <taxon>Metazoa</taxon>
        <taxon>Ecdysozoa</taxon>
        <taxon>Arthropoda</taxon>
        <taxon>Chelicerata</taxon>
        <taxon>Arachnida</taxon>
        <taxon>Acari</taxon>
        <taxon>Parasitiformes</taxon>
        <taxon>Mesostigmata</taxon>
        <taxon>Gamasina</taxon>
        <taxon>Dermanyssoidea</taxon>
        <taxon>Varroidae</taxon>
        <taxon>Varroa</taxon>
    </lineage>
</organism>
<evidence type="ECO:0000256" key="6">
    <source>
        <dbReference type="ARBA" id="ARBA00023015"/>
    </source>
</evidence>
<dbReference type="CTD" id="37839"/>
<dbReference type="GO" id="GO:0005737">
    <property type="term" value="C:cytoplasm"/>
    <property type="evidence" value="ECO:0007669"/>
    <property type="project" value="UniProtKB-SubCell"/>
</dbReference>
<keyword evidence="11" id="KW-1185">Reference proteome</keyword>
<reference evidence="10" key="1">
    <citation type="submission" date="2021-01" db="UniProtKB">
        <authorList>
            <consortium name="EnsemblMetazoa"/>
        </authorList>
    </citation>
    <scope>IDENTIFICATION</scope>
</reference>
<evidence type="ECO:0000256" key="4">
    <source>
        <dbReference type="ARBA" id="ARBA00014872"/>
    </source>
</evidence>
<evidence type="ECO:0000256" key="1">
    <source>
        <dbReference type="ARBA" id="ARBA00004123"/>
    </source>
</evidence>
<accession>A0A7M7K0S4</accession>
<dbReference type="KEGG" id="vde:111249509"/>
<dbReference type="OMA" id="TNCISTC"/>
<protein>
    <recommendedName>
        <fullName evidence="4">CCR4-NOT transcription complex subunit 11</fullName>
    </recommendedName>
</protein>
<dbReference type="InParanoid" id="A0A7M7K0S4"/>
<proteinExistence type="inferred from homology"/>